<sequence>MDTEQALSAFAALSQPTRLDVFRLLVAHEPEGMPAGEVARALDVPHNTLSTHLGILARAGLIAAERQSRLIIYRAQLRAVGDLASFILKDCCGGKPEICAPLIADLQPCCPAEVQPVETIAAKEASHV</sequence>
<keyword evidence="3" id="KW-0804">Transcription</keyword>
<dbReference type="PANTHER" id="PTHR43132">
    <property type="entry name" value="ARSENICAL RESISTANCE OPERON REPRESSOR ARSR-RELATED"/>
    <property type="match status" value="1"/>
</dbReference>
<dbReference type="SUPFAM" id="SSF46785">
    <property type="entry name" value="Winged helix' DNA-binding domain"/>
    <property type="match status" value="1"/>
</dbReference>
<evidence type="ECO:0000256" key="2">
    <source>
        <dbReference type="ARBA" id="ARBA00023125"/>
    </source>
</evidence>
<evidence type="ECO:0000313" key="6">
    <source>
        <dbReference type="Proteomes" id="UP000295030"/>
    </source>
</evidence>
<proteinExistence type="predicted"/>
<dbReference type="Proteomes" id="UP000295030">
    <property type="component" value="Unassembled WGS sequence"/>
</dbReference>
<protein>
    <submittedName>
        <fullName evidence="5">ArsR family transcriptional regulator</fullName>
    </submittedName>
</protein>
<dbReference type="SMART" id="SM00418">
    <property type="entry name" value="HTH_ARSR"/>
    <property type="match status" value="1"/>
</dbReference>
<dbReference type="EMBL" id="SMFY01000001">
    <property type="protein sequence ID" value="TCK30884.1"/>
    <property type="molecule type" value="Genomic_DNA"/>
</dbReference>
<dbReference type="PANTHER" id="PTHR43132:SF2">
    <property type="entry name" value="ARSENICAL RESISTANCE OPERON REPRESSOR ARSR-RELATED"/>
    <property type="match status" value="1"/>
</dbReference>
<dbReference type="CDD" id="cd00090">
    <property type="entry name" value="HTH_ARSR"/>
    <property type="match status" value="1"/>
</dbReference>
<dbReference type="InterPro" id="IPR036390">
    <property type="entry name" value="WH_DNA-bd_sf"/>
</dbReference>
<name>A0A4R1I690_ANCAQ</name>
<dbReference type="PRINTS" id="PR00778">
    <property type="entry name" value="HTHARSR"/>
</dbReference>
<dbReference type="NCBIfam" id="NF033788">
    <property type="entry name" value="HTH_metalloreg"/>
    <property type="match status" value="1"/>
</dbReference>
<keyword evidence="2" id="KW-0238">DNA-binding</keyword>
<dbReference type="PROSITE" id="PS50987">
    <property type="entry name" value="HTH_ARSR_2"/>
    <property type="match status" value="1"/>
</dbReference>
<dbReference type="Pfam" id="PF12840">
    <property type="entry name" value="HTH_20"/>
    <property type="match status" value="1"/>
</dbReference>
<keyword evidence="1" id="KW-0805">Transcription regulation</keyword>
<gene>
    <name evidence="5" type="ORF">EV667_0988</name>
</gene>
<dbReference type="GO" id="GO:0003700">
    <property type="term" value="F:DNA-binding transcription factor activity"/>
    <property type="evidence" value="ECO:0007669"/>
    <property type="project" value="InterPro"/>
</dbReference>
<dbReference type="InterPro" id="IPR036388">
    <property type="entry name" value="WH-like_DNA-bd_sf"/>
</dbReference>
<dbReference type="AlphaFoldDB" id="A0A4R1I690"/>
<dbReference type="RefSeq" id="WP_131834154.1">
    <property type="nucleotide sequence ID" value="NZ_SMFY01000001.1"/>
</dbReference>
<accession>A0A4R1I690</accession>
<evidence type="ECO:0000256" key="1">
    <source>
        <dbReference type="ARBA" id="ARBA00023015"/>
    </source>
</evidence>
<comment type="caution">
    <text evidence="5">The sequence shown here is derived from an EMBL/GenBank/DDBJ whole genome shotgun (WGS) entry which is preliminary data.</text>
</comment>
<keyword evidence="6" id="KW-1185">Reference proteome</keyword>
<evidence type="ECO:0000313" key="5">
    <source>
        <dbReference type="EMBL" id="TCK30884.1"/>
    </source>
</evidence>
<dbReference type="InterPro" id="IPR001845">
    <property type="entry name" value="HTH_ArsR_DNA-bd_dom"/>
</dbReference>
<dbReference type="Gene3D" id="1.10.10.10">
    <property type="entry name" value="Winged helix-like DNA-binding domain superfamily/Winged helix DNA-binding domain"/>
    <property type="match status" value="1"/>
</dbReference>
<evidence type="ECO:0000256" key="3">
    <source>
        <dbReference type="ARBA" id="ARBA00023163"/>
    </source>
</evidence>
<dbReference type="InterPro" id="IPR051011">
    <property type="entry name" value="Metal_resp_trans_reg"/>
</dbReference>
<evidence type="ECO:0000259" key="4">
    <source>
        <dbReference type="PROSITE" id="PS50987"/>
    </source>
</evidence>
<feature type="domain" description="HTH arsR-type" evidence="4">
    <location>
        <begin position="1"/>
        <end position="95"/>
    </location>
</feature>
<dbReference type="InterPro" id="IPR011991">
    <property type="entry name" value="ArsR-like_HTH"/>
</dbReference>
<reference evidence="5 6" key="1">
    <citation type="submission" date="2019-03" db="EMBL/GenBank/DDBJ databases">
        <title>Genomic Encyclopedia of Type Strains, Phase IV (KMG-IV): sequencing the most valuable type-strain genomes for metagenomic binning, comparative biology and taxonomic classification.</title>
        <authorList>
            <person name="Goeker M."/>
        </authorList>
    </citation>
    <scope>NUCLEOTIDE SEQUENCE [LARGE SCALE GENOMIC DNA]</scope>
    <source>
        <strain evidence="5 6">DSM 101</strain>
    </source>
</reference>
<dbReference type="OrthoDB" id="9804742at2"/>
<dbReference type="GO" id="GO:0003677">
    <property type="term" value="F:DNA binding"/>
    <property type="evidence" value="ECO:0007669"/>
    <property type="project" value="UniProtKB-KW"/>
</dbReference>
<organism evidence="5 6">
    <name type="scientific">Ancylobacter aquaticus</name>
    <dbReference type="NCBI Taxonomy" id="100"/>
    <lineage>
        <taxon>Bacteria</taxon>
        <taxon>Pseudomonadati</taxon>
        <taxon>Pseudomonadota</taxon>
        <taxon>Alphaproteobacteria</taxon>
        <taxon>Hyphomicrobiales</taxon>
        <taxon>Xanthobacteraceae</taxon>
        <taxon>Ancylobacter</taxon>
    </lineage>
</organism>